<accession>A0ABY8UK62</accession>
<evidence type="ECO:0000313" key="3">
    <source>
        <dbReference type="Proteomes" id="UP001244341"/>
    </source>
</evidence>
<feature type="region of interest" description="Disordered" evidence="1">
    <location>
        <begin position="344"/>
        <end position="372"/>
    </location>
</feature>
<sequence>MQPPAQQGVLRFARSVADEISAAAADVAGLARNVARRGPAAAKSAAHQATASADERLNVPPVAEGVVDAAKGAAQQVQQAASEVVGKVHDLSQTADAQVHRASEDLFQPPSHDRHEDVPHHHRMHVPTPVAQRVVDAAKGAVQQVQQAASDVVDEARELSQTADAQVHRAAESLLPPSHYRHHRHHHTPRPQPRSEPTSQKLAAAWAGARYQGDLRGDAWNDTALLRQLGVPGEPQTAGQALASLYHSTAGSVVHAGSALSSVVLSPFKVLPAARHLLQKRARSHTTPASPPIAHNATAADIPGAPSIAAAIAYVEQLLPGQNLGRNHAGASAAEAPAAAAAAAAAATAPQQQQQQQQQQVQQPAKPAEHAAERVVGGAMDVVQGTTHAAAQVAGAAGGAAIGAVHVAKGAATGAVKAVAGTTTAVGHTLKAVGEGAADAVVGTADAAASAAVGAASEVASGIHQAAHTVKRAGEGAATAASDAAKGAAHAVHDTAVGAAHAVKDTTVGTAQAVQHAASATTHAVKDAAGTAASVVVGGAAGAVAAGLDKTGDVLDASADALQATADKAHSVAEDIKDAHTHAHGQQQLGSGQHVSGQRKHAHVDFPAADEHARQKVASATQQPLSAAELVAAIGGQAPGAASGEMHVDLDNVERVAHTHGVRDAAHAAQHAAAATGDAAKAAARDVAGSAKHAVGGAFHTVDEKVQHGAQHVQQGAHVVGGAVGHGAAKVGDAALGVVAGGLDKTGDVLDAGSSLLHAGAENAHDAAGYTQHHKPSASHQQLPTTTL</sequence>
<proteinExistence type="predicted"/>
<dbReference type="Proteomes" id="UP001244341">
    <property type="component" value="Chromosome 12b"/>
</dbReference>
<gene>
    <name evidence="2" type="ORF">OEZ85_005059</name>
</gene>
<feature type="region of interest" description="Disordered" evidence="1">
    <location>
        <begin position="176"/>
        <end position="200"/>
    </location>
</feature>
<feature type="region of interest" description="Disordered" evidence="1">
    <location>
        <begin position="34"/>
        <end position="55"/>
    </location>
</feature>
<feature type="compositionally biased region" description="Low complexity" evidence="1">
    <location>
        <begin position="344"/>
        <end position="366"/>
    </location>
</feature>
<feature type="compositionally biased region" description="Low complexity" evidence="1">
    <location>
        <begin position="36"/>
        <end position="52"/>
    </location>
</feature>
<feature type="region of interest" description="Disordered" evidence="1">
    <location>
        <begin position="767"/>
        <end position="788"/>
    </location>
</feature>
<reference evidence="2 3" key="1">
    <citation type="submission" date="2023-05" db="EMBL/GenBank/DDBJ databases">
        <title>A 100% complete, gapless, phased diploid assembly of the Scenedesmus obliquus UTEX 3031 genome.</title>
        <authorList>
            <person name="Biondi T.C."/>
            <person name="Hanschen E.R."/>
            <person name="Kwon T."/>
            <person name="Eng W."/>
            <person name="Kruse C.P.S."/>
            <person name="Koehler S.I."/>
            <person name="Kunde Y."/>
            <person name="Gleasner C.D."/>
            <person name="You Mak K.T."/>
            <person name="Polle J."/>
            <person name="Hovde B.T."/>
            <person name="Starkenburg S.R."/>
        </authorList>
    </citation>
    <scope>NUCLEOTIDE SEQUENCE [LARGE SCALE GENOMIC DNA]</scope>
    <source>
        <strain evidence="2 3">DOE0152z</strain>
    </source>
</reference>
<organism evidence="2 3">
    <name type="scientific">Tetradesmus obliquus</name>
    <name type="common">Green alga</name>
    <name type="synonym">Acutodesmus obliquus</name>
    <dbReference type="NCBI Taxonomy" id="3088"/>
    <lineage>
        <taxon>Eukaryota</taxon>
        <taxon>Viridiplantae</taxon>
        <taxon>Chlorophyta</taxon>
        <taxon>core chlorophytes</taxon>
        <taxon>Chlorophyceae</taxon>
        <taxon>CS clade</taxon>
        <taxon>Sphaeropleales</taxon>
        <taxon>Scenedesmaceae</taxon>
        <taxon>Tetradesmus</taxon>
    </lineage>
</organism>
<name>A0ABY8UK62_TETOB</name>
<feature type="compositionally biased region" description="Polar residues" evidence="1">
    <location>
        <begin position="778"/>
        <end position="788"/>
    </location>
</feature>
<evidence type="ECO:0000313" key="2">
    <source>
        <dbReference type="EMBL" id="WIA20687.1"/>
    </source>
</evidence>
<feature type="compositionally biased region" description="Basic residues" evidence="1">
    <location>
        <begin position="179"/>
        <end position="189"/>
    </location>
</feature>
<evidence type="ECO:0008006" key="4">
    <source>
        <dbReference type="Google" id="ProtNLM"/>
    </source>
</evidence>
<keyword evidence="3" id="KW-1185">Reference proteome</keyword>
<protein>
    <recommendedName>
        <fullName evidence="4">Senescence domain-containing protein</fullName>
    </recommendedName>
</protein>
<evidence type="ECO:0000256" key="1">
    <source>
        <dbReference type="SAM" id="MobiDB-lite"/>
    </source>
</evidence>
<dbReference type="EMBL" id="CP126219">
    <property type="protein sequence ID" value="WIA20687.1"/>
    <property type="molecule type" value="Genomic_DNA"/>
</dbReference>